<dbReference type="Gene3D" id="1.10.510.10">
    <property type="entry name" value="Transferase(Phosphotransferase) domain 1"/>
    <property type="match status" value="1"/>
</dbReference>
<evidence type="ECO:0000259" key="15">
    <source>
        <dbReference type="PROSITE" id="PS50011"/>
    </source>
</evidence>
<dbReference type="Proteomes" id="UP000594638">
    <property type="component" value="Unassembled WGS sequence"/>
</dbReference>
<organism evidence="18 19">
    <name type="scientific">Olea europaea subsp. europaea</name>
    <dbReference type="NCBI Taxonomy" id="158383"/>
    <lineage>
        <taxon>Eukaryota</taxon>
        <taxon>Viridiplantae</taxon>
        <taxon>Streptophyta</taxon>
        <taxon>Embryophyta</taxon>
        <taxon>Tracheophyta</taxon>
        <taxon>Spermatophyta</taxon>
        <taxon>Magnoliopsida</taxon>
        <taxon>eudicotyledons</taxon>
        <taxon>Gunneridae</taxon>
        <taxon>Pentapetalae</taxon>
        <taxon>asterids</taxon>
        <taxon>lamiids</taxon>
        <taxon>Lamiales</taxon>
        <taxon>Oleaceae</taxon>
        <taxon>Oleeae</taxon>
        <taxon>Olea</taxon>
    </lineage>
</organism>
<dbReference type="Gramene" id="OE9A073692T2">
    <property type="protein sequence ID" value="OE9A073692C2"/>
    <property type="gene ID" value="OE9A073692"/>
</dbReference>
<reference evidence="18 19" key="1">
    <citation type="submission" date="2019-12" db="EMBL/GenBank/DDBJ databases">
        <authorList>
            <person name="Alioto T."/>
            <person name="Alioto T."/>
            <person name="Gomez Garrido J."/>
        </authorList>
    </citation>
    <scope>NUCLEOTIDE SEQUENCE [LARGE SCALE GENOMIC DNA]</scope>
</reference>
<proteinExistence type="inferred from homology"/>
<dbReference type="Pfam" id="PF08276">
    <property type="entry name" value="PAN_2"/>
    <property type="match status" value="1"/>
</dbReference>
<dbReference type="PANTHER" id="PTHR27002:SF1082">
    <property type="entry name" value="OS06G0693000 PROTEIN"/>
    <property type="match status" value="1"/>
</dbReference>
<keyword evidence="19" id="KW-1185">Reference proteome</keyword>
<dbReference type="Pfam" id="PF07714">
    <property type="entry name" value="PK_Tyr_Ser-Thr"/>
    <property type="match status" value="1"/>
</dbReference>
<dbReference type="CDD" id="cd01098">
    <property type="entry name" value="PAN_AP_plant"/>
    <property type="match status" value="1"/>
</dbReference>
<dbReference type="InterPro" id="IPR003609">
    <property type="entry name" value="Pan_app"/>
</dbReference>
<dbReference type="Gene3D" id="2.90.10.10">
    <property type="entry name" value="Bulb-type lectin domain"/>
    <property type="match status" value="1"/>
</dbReference>
<feature type="domain" description="Apple" evidence="17">
    <location>
        <begin position="360"/>
        <end position="444"/>
    </location>
</feature>
<dbReference type="GO" id="GO:0048544">
    <property type="term" value="P:recognition of pollen"/>
    <property type="evidence" value="ECO:0007669"/>
    <property type="project" value="InterPro"/>
</dbReference>
<dbReference type="InterPro" id="IPR001245">
    <property type="entry name" value="Ser-Thr/Tyr_kinase_cat_dom"/>
</dbReference>
<dbReference type="Pfam" id="PF01453">
    <property type="entry name" value="B_lectin"/>
    <property type="match status" value="1"/>
</dbReference>
<dbReference type="CDD" id="cd00028">
    <property type="entry name" value="B_lectin"/>
    <property type="match status" value="1"/>
</dbReference>
<keyword evidence="8 13" id="KW-0067">ATP-binding</keyword>
<evidence type="ECO:0000259" key="17">
    <source>
        <dbReference type="PROSITE" id="PS50948"/>
    </source>
</evidence>
<dbReference type="SUPFAM" id="SSF56112">
    <property type="entry name" value="Protein kinase-like (PK-like)"/>
    <property type="match status" value="1"/>
</dbReference>
<keyword evidence="7 13" id="KW-0418">Kinase</keyword>
<dbReference type="PANTHER" id="PTHR27002">
    <property type="entry name" value="RECEPTOR-LIKE SERINE/THREONINE-PROTEIN KINASE SD1-8"/>
    <property type="match status" value="1"/>
</dbReference>
<gene>
    <name evidence="18" type="ORF">OLEA9_A073692</name>
</gene>
<dbReference type="OrthoDB" id="1934880at2759"/>
<feature type="transmembrane region" description="Helical" evidence="14">
    <location>
        <begin position="456"/>
        <end position="477"/>
    </location>
</feature>
<dbReference type="FunFam" id="3.30.200.20:FF:000195">
    <property type="entry name" value="G-type lectin S-receptor-like serine/threonine-protein kinase"/>
    <property type="match status" value="1"/>
</dbReference>
<dbReference type="InterPro" id="IPR000719">
    <property type="entry name" value="Prot_kinase_dom"/>
</dbReference>
<comment type="catalytic activity">
    <reaction evidence="12 13">
        <text>L-seryl-[protein] + ATP = O-phospho-L-seryl-[protein] + ADP + H(+)</text>
        <dbReference type="Rhea" id="RHEA:17989"/>
        <dbReference type="Rhea" id="RHEA-COMP:9863"/>
        <dbReference type="Rhea" id="RHEA-COMP:11604"/>
        <dbReference type="ChEBI" id="CHEBI:15378"/>
        <dbReference type="ChEBI" id="CHEBI:29999"/>
        <dbReference type="ChEBI" id="CHEBI:30616"/>
        <dbReference type="ChEBI" id="CHEBI:83421"/>
        <dbReference type="ChEBI" id="CHEBI:456216"/>
        <dbReference type="EC" id="2.7.11.1"/>
    </reaction>
</comment>
<evidence type="ECO:0000256" key="3">
    <source>
        <dbReference type="ARBA" id="ARBA00022527"/>
    </source>
</evidence>
<dbReference type="SMART" id="SM00108">
    <property type="entry name" value="B_lectin"/>
    <property type="match status" value="1"/>
</dbReference>
<evidence type="ECO:0000313" key="19">
    <source>
        <dbReference type="Proteomes" id="UP000594638"/>
    </source>
</evidence>
<dbReference type="Pfam" id="PF00954">
    <property type="entry name" value="S_locus_glycop"/>
    <property type="match status" value="1"/>
</dbReference>
<evidence type="ECO:0000256" key="14">
    <source>
        <dbReference type="SAM" id="Phobius"/>
    </source>
</evidence>
<dbReference type="PROSITE" id="PS50948">
    <property type="entry name" value="PAN"/>
    <property type="match status" value="1"/>
</dbReference>
<evidence type="ECO:0000256" key="8">
    <source>
        <dbReference type="ARBA" id="ARBA00022840"/>
    </source>
</evidence>
<evidence type="ECO:0000256" key="4">
    <source>
        <dbReference type="ARBA" id="ARBA00022679"/>
    </source>
</evidence>
<dbReference type="FunFam" id="1.10.510.10:FF:000060">
    <property type="entry name" value="G-type lectin S-receptor-like serine/threonine-protein kinase"/>
    <property type="match status" value="1"/>
</dbReference>
<dbReference type="CDD" id="cd14066">
    <property type="entry name" value="STKc_IRAK"/>
    <property type="match status" value="1"/>
</dbReference>
<dbReference type="GO" id="GO:0005886">
    <property type="term" value="C:plasma membrane"/>
    <property type="evidence" value="ECO:0007669"/>
    <property type="project" value="UniProtKB-SubCell"/>
</dbReference>
<evidence type="ECO:0000256" key="2">
    <source>
        <dbReference type="ARBA" id="ARBA00022475"/>
    </source>
</evidence>
<evidence type="ECO:0000256" key="5">
    <source>
        <dbReference type="ARBA" id="ARBA00022729"/>
    </source>
</evidence>
<keyword evidence="10" id="KW-0325">Glycoprotein</keyword>
<dbReference type="InterPro" id="IPR036426">
    <property type="entry name" value="Bulb-type_lectin_dom_sf"/>
</dbReference>
<dbReference type="InterPro" id="IPR008271">
    <property type="entry name" value="Ser/Thr_kinase_AS"/>
</dbReference>
<dbReference type="InterPro" id="IPR001480">
    <property type="entry name" value="Bulb-type_lectin_dom"/>
</dbReference>
<evidence type="ECO:0000256" key="9">
    <source>
        <dbReference type="ARBA" id="ARBA00023157"/>
    </source>
</evidence>
<evidence type="ECO:0000256" key="12">
    <source>
        <dbReference type="ARBA" id="ARBA00048679"/>
    </source>
</evidence>
<dbReference type="Gene3D" id="3.30.200.20">
    <property type="entry name" value="Phosphorylase Kinase, domain 1"/>
    <property type="match status" value="1"/>
</dbReference>
<keyword evidence="5" id="KW-0732">Signal</keyword>
<keyword evidence="3 13" id="KW-0723">Serine/threonine-protein kinase</keyword>
<dbReference type="GO" id="GO:0004674">
    <property type="term" value="F:protein serine/threonine kinase activity"/>
    <property type="evidence" value="ECO:0007669"/>
    <property type="project" value="UniProtKB-KW"/>
</dbReference>
<comment type="catalytic activity">
    <reaction evidence="11 13">
        <text>L-threonyl-[protein] + ATP = O-phospho-L-threonyl-[protein] + ADP + H(+)</text>
        <dbReference type="Rhea" id="RHEA:46608"/>
        <dbReference type="Rhea" id="RHEA-COMP:11060"/>
        <dbReference type="Rhea" id="RHEA-COMP:11605"/>
        <dbReference type="ChEBI" id="CHEBI:15378"/>
        <dbReference type="ChEBI" id="CHEBI:30013"/>
        <dbReference type="ChEBI" id="CHEBI:30616"/>
        <dbReference type="ChEBI" id="CHEBI:61977"/>
        <dbReference type="ChEBI" id="CHEBI:456216"/>
        <dbReference type="EC" id="2.7.11.1"/>
    </reaction>
</comment>
<dbReference type="InterPro" id="IPR024171">
    <property type="entry name" value="SRK-like_kinase"/>
</dbReference>
<evidence type="ECO:0000256" key="1">
    <source>
        <dbReference type="ARBA" id="ARBA00004251"/>
    </source>
</evidence>
<name>A0A8S0TM35_OLEEU</name>
<evidence type="ECO:0000256" key="6">
    <source>
        <dbReference type="ARBA" id="ARBA00022741"/>
    </source>
</evidence>
<dbReference type="PROSITE" id="PS00108">
    <property type="entry name" value="PROTEIN_KINASE_ST"/>
    <property type="match status" value="1"/>
</dbReference>
<dbReference type="InterPro" id="IPR000858">
    <property type="entry name" value="S_locus_glycoprot_dom"/>
</dbReference>
<evidence type="ECO:0000256" key="11">
    <source>
        <dbReference type="ARBA" id="ARBA00047899"/>
    </source>
</evidence>
<evidence type="ECO:0000256" key="10">
    <source>
        <dbReference type="ARBA" id="ARBA00023180"/>
    </source>
</evidence>
<dbReference type="AlphaFoldDB" id="A0A8S0TM35"/>
<keyword evidence="14" id="KW-0812">Transmembrane</keyword>
<comment type="subcellular location">
    <subcellularLocation>
        <location evidence="1">Cell membrane</location>
        <topology evidence="1">Single-pass type I membrane protein</topology>
    </subcellularLocation>
</comment>
<feature type="domain" description="Protein kinase" evidence="15">
    <location>
        <begin position="534"/>
        <end position="819"/>
    </location>
</feature>
<dbReference type="SMART" id="SM00220">
    <property type="entry name" value="S_TKc"/>
    <property type="match status" value="1"/>
</dbReference>
<comment type="similarity">
    <text evidence="13">Belongs to the protein kinase superfamily. Ser/Thr protein kinase family.</text>
</comment>
<dbReference type="SUPFAM" id="SSF51110">
    <property type="entry name" value="alpha-D-mannose-specific plant lectins"/>
    <property type="match status" value="1"/>
</dbReference>
<dbReference type="EC" id="2.7.11.1" evidence="13"/>
<dbReference type="FunFam" id="2.90.10.10:FF:000005">
    <property type="entry name" value="G-type lectin S-receptor-like serine/threonine-protein kinase"/>
    <property type="match status" value="1"/>
</dbReference>
<dbReference type="EMBL" id="CACTIH010007253">
    <property type="protein sequence ID" value="CAA3005862.1"/>
    <property type="molecule type" value="Genomic_DNA"/>
</dbReference>
<keyword evidence="2" id="KW-1003">Cell membrane</keyword>
<accession>A0A8S0TM35</accession>
<dbReference type="PIRSF" id="PIRSF000641">
    <property type="entry name" value="SRK"/>
    <property type="match status" value="1"/>
</dbReference>
<keyword evidence="6 13" id="KW-0547">Nucleotide-binding</keyword>
<dbReference type="SMART" id="SM00473">
    <property type="entry name" value="PAN_AP"/>
    <property type="match status" value="1"/>
</dbReference>
<dbReference type="PROSITE" id="PS50927">
    <property type="entry name" value="BULB_LECTIN"/>
    <property type="match status" value="1"/>
</dbReference>
<evidence type="ECO:0000259" key="16">
    <source>
        <dbReference type="PROSITE" id="PS50927"/>
    </source>
</evidence>
<evidence type="ECO:0000256" key="13">
    <source>
        <dbReference type="PIRNR" id="PIRNR000641"/>
    </source>
</evidence>
<comment type="caution">
    <text evidence="18">The sequence shown here is derived from an EMBL/GenBank/DDBJ whole genome shotgun (WGS) entry which is preliminary data.</text>
</comment>
<evidence type="ECO:0000313" key="18">
    <source>
        <dbReference type="EMBL" id="CAA3005862.1"/>
    </source>
</evidence>
<dbReference type="InterPro" id="IPR011009">
    <property type="entry name" value="Kinase-like_dom_sf"/>
</dbReference>
<keyword evidence="14" id="KW-0472">Membrane</keyword>
<feature type="domain" description="Bulb-type lectin" evidence="16">
    <location>
        <begin position="49"/>
        <end position="169"/>
    </location>
</feature>
<keyword evidence="9" id="KW-1015">Disulfide bond</keyword>
<sequence>MMDSPYQSKGTFLNKIMIIRKLMNPFFRSEFCVIVIVLCLSSYGVCLETRTLTPSTVLRDSDTFVSQGKIFSLGFFSPNGTTRRYMGIWYYVSKVSVVWVANRDRPLNDSSGTITISTDGNIVLLNGNNETVWSTNATTSPRNTSAQLTDNGNLILLDQSNNVSLWQSHEHPTSSFLPTLRLSHNTNTGEKVRLNSWRTSQDPNYGNYFVGLHVSIGIPQLFSWNQDRPFWRSGPWNGRVFTGVMSMYSVYVDGFSMVNEGGTYYFTRSFRQNLIVKDILNPDGILTEEIWNNQTGHWDRSYKGPDVDCDVYNNCGPFAFCNQYNSPICQCLRGYEPLNKQQWDGGNWTGGCKRKTPLQCERSNNATDKSKEDVFSQLRMVKVPDLIQWSPGLENECRSLCLRNCSCIAYSYDTDIGCMHWSETLIDIQQYQADAGLELYIRVPYSGRDKEKDKKVIIIVLVIISLVVISICLFFSWRWMSKRKRKNVIEQQEAGETNLLNSTPIVLRNPEDNVNIEELPLYSIEKLVNATNNFHTANKLGEGGFGPVYKGELANRKEIAVKRLSTVSGQGMEEFKNEVAVISKLQHRNLVRLLGCCVERYEKMLIYEYMQNRSLDVFLFDQTQMVLDWRKRFNIVEGIGRGLLYLHRDSRLRIIHRDLKPSNILLDEEWNPKISDFGMARIFGGDQDQAKTKRVVGTYGYMAPEYALSGRFSEKSDVFSFGVLVLEIISGRRNSSFYNEELSLTLSGYAWKLWNEDKSVELIDKRISNPSFNAESTRCMHIALLCVQESPLNRPSISTVLLMLNTEIVDLPLPKEPLFTDRWNHPHLGSSSSQTSSANKISFTILDGR</sequence>
<dbReference type="PROSITE" id="PS50011">
    <property type="entry name" value="PROTEIN_KINASE_DOM"/>
    <property type="match status" value="1"/>
</dbReference>
<dbReference type="GO" id="GO:0005524">
    <property type="term" value="F:ATP binding"/>
    <property type="evidence" value="ECO:0007669"/>
    <property type="project" value="UniProtKB-KW"/>
</dbReference>
<protein>
    <recommendedName>
        <fullName evidence="13">Receptor-like serine/threonine-protein kinase</fullName>
        <ecNumber evidence="13">2.7.11.1</ecNumber>
    </recommendedName>
</protein>
<keyword evidence="14" id="KW-1133">Transmembrane helix</keyword>
<evidence type="ECO:0000256" key="7">
    <source>
        <dbReference type="ARBA" id="ARBA00022777"/>
    </source>
</evidence>
<keyword evidence="4 13" id="KW-0808">Transferase</keyword>